<comment type="caution">
    <text evidence="2">The sequence shown here is derived from an EMBL/GenBank/DDBJ whole genome shotgun (WGS) entry which is preliminary data.</text>
</comment>
<sequence length="266" mass="28729" precursor="true">MRFQLLFMPLRMLSLLACCSVAAAGPLVYRFEGEVNRVEEGAAHGIALGDSVSGYISHDPNVESFYQIIVPLDPDNDLTDDRKVVVCDPLCDFGVDDEVVGATYFLAELGFSVGDSFRLEQQAAIGVGPYSEQDSADLGFLAAPAPVQVWSLGKLASHLSLFPAGPLQLNPWAVLLFEDLPYTPPRWENEWTGEPLLAIQDVSPLTDAGGMISGLIGFSSRTPPFHRDLESEVSFIITSIVLVPTPPAELLLLVAVGWAASGRARR</sequence>
<proteinExistence type="predicted"/>
<dbReference type="RefSeq" id="WP_146591896.1">
    <property type="nucleotide sequence ID" value="NZ_SJPO01000019.1"/>
</dbReference>
<gene>
    <name evidence="2" type="ORF">Pla123a_48950</name>
</gene>
<evidence type="ECO:0000313" key="2">
    <source>
        <dbReference type="EMBL" id="TWT65427.1"/>
    </source>
</evidence>
<keyword evidence="1" id="KW-0732">Signal</keyword>
<feature type="signal peptide" evidence="1">
    <location>
        <begin position="1"/>
        <end position="23"/>
    </location>
</feature>
<accession>A0A5C5XQG2</accession>
<dbReference type="Proteomes" id="UP000318478">
    <property type="component" value="Unassembled WGS sequence"/>
</dbReference>
<keyword evidence="3" id="KW-1185">Reference proteome</keyword>
<feature type="chain" id="PRO_5022924884" description="PEP-CTERM protein-sorting domain-containing protein" evidence="1">
    <location>
        <begin position="24"/>
        <end position="266"/>
    </location>
</feature>
<protein>
    <recommendedName>
        <fullName evidence="4">PEP-CTERM protein-sorting domain-containing protein</fullName>
    </recommendedName>
</protein>
<dbReference type="EMBL" id="SJPO01000019">
    <property type="protein sequence ID" value="TWT65427.1"/>
    <property type="molecule type" value="Genomic_DNA"/>
</dbReference>
<evidence type="ECO:0000256" key="1">
    <source>
        <dbReference type="SAM" id="SignalP"/>
    </source>
</evidence>
<reference evidence="2 3" key="1">
    <citation type="submission" date="2019-02" db="EMBL/GenBank/DDBJ databases">
        <title>Deep-cultivation of Planctomycetes and their phenomic and genomic characterization uncovers novel biology.</title>
        <authorList>
            <person name="Wiegand S."/>
            <person name="Jogler M."/>
            <person name="Boedeker C."/>
            <person name="Pinto D."/>
            <person name="Vollmers J."/>
            <person name="Rivas-Marin E."/>
            <person name="Kohn T."/>
            <person name="Peeters S.H."/>
            <person name="Heuer A."/>
            <person name="Rast P."/>
            <person name="Oberbeckmann S."/>
            <person name="Bunk B."/>
            <person name="Jeske O."/>
            <person name="Meyerdierks A."/>
            <person name="Storesund J.E."/>
            <person name="Kallscheuer N."/>
            <person name="Luecker S."/>
            <person name="Lage O.M."/>
            <person name="Pohl T."/>
            <person name="Merkel B.J."/>
            <person name="Hornburger P."/>
            <person name="Mueller R.-W."/>
            <person name="Bruemmer F."/>
            <person name="Labrenz M."/>
            <person name="Spormann A.M."/>
            <person name="Op Den Camp H."/>
            <person name="Overmann J."/>
            <person name="Amann R."/>
            <person name="Jetten M.S.M."/>
            <person name="Mascher T."/>
            <person name="Medema M.H."/>
            <person name="Devos D.P."/>
            <person name="Kaster A.-K."/>
            <person name="Ovreas L."/>
            <person name="Rohde M."/>
            <person name="Galperin M.Y."/>
            <person name="Jogler C."/>
        </authorList>
    </citation>
    <scope>NUCLEOTIDE SEQUENCE [LARGE SCALE GENOMIC DNA]</scope>
    <source>
        <strain evidence="2 3">Pla123a</strain>
    </source>
</reference>
<name>A0A5C5XQG2_9BACT</name>
<dbReference type="AlphaFoldDB" id="A0A5C5XQG2"/>
<organism evidence="2 3">
    <name type="scientific">Posidoniimonas polymericola</name>
    <dbReference type="NCBI Taxonomy" id="2528002"/>
    <lineage>
        <taxon>Bacteria</taxon>
        <taxon>Pseudomonadati</taxon>
        <taxon>Planctomycetota</taxon>
        <taxon>Planctomycetia</taxon>
        <taxon>Pirellulales</taxon>
        <taxon>Lacipirellulaceae</taxon>
        <taxon>Posidoniimonas</taxon>
    </lineage>
</organism>
<evidence type="ECO:0000313" key="3">
    <source>
        <dbReference type="Proteomes" id="UP000318478"/>
    </source>
</evidence>
<evidence type="ECO:0008006" key="4">
    <source>
        <dbReference type="Google" id="ProtNLM"/>
    </source>
</evidence>